<name>A0A085N5B7_9BILA</name>
<feature type="non-terminal residue" evidence="1">
    <location>
        <position position="1"/>
    </location>
</feature>
<dbReference type="Proteomes" id="UP000030758">
    <property type="component" value="Unassembled WGS sequence"/>
</dbReference>
<dbReference type="AlphaFoldDB" id="A0A085N5B7"/>
<accession>A0A085N5B7</accession>
<proteinExistence type="predicted"/>
<gene>
    <name evidence="1" type="ORF">M514_23121</name>
</gene>
<reference evidence="1" key="1">
    <citation type="journal article" date="2014" name="Nat. Genet.">
        <title>Genome and transcriptome of the porcine whipworm Trichuris suis.</title>
        <authorList>
            <person name="Jex A.R."/>
            <person name="Nejsum P."/>
            <person name="Schwarz E.M."/>
            <person name="Hu L."/>
            <person name="Young N.D."/>
            <person name="Hall R.S."/>
            <person name="Korhonen P.K."/>
            <person name="Liao S."/>
            <person name="Thamsborg S."/>
            <person name="Xia J."/>
            <person name="Xu P."/>
            <person name="Wang S."/>
            <person name="Scheerlinck J.P."/>
            <person name="Hofmann A."/>
            <person name="Sternberg P.W."/>
            <person name="Wang J."/>
            <person name="Gasser R.B."/>
        </authorList>
    </citation>
    <scope>NUCLEOTIDE SEQUENCE [LARGE SCALE GENOMIC DNA]</scope>
    <source>
        <strain evidence="1">DCEP-RM93F</strain>
    </source>
</reference>
<sequence length="87" mass="9657">RGPPGPTTSFFGAFISPTIPLRPKTYCAFRRGMFIPKFNRATSSNSATTDATAAKTRKHQDNISLFKKAQAIRTAGCRYEGRIMQIM</sequence>
<protein>
    <submittedName>
        <fullName evidence="1">Uncharacterized protein</fullName>
    </submittedName>
</protein>
<evidence type="ECO:0000313" key="1">
    <source>
        <dbReference type="EMBL" id="KFD64663.1"/>
    </source>
</evidence>
<feature type="non-terminal residue" evidence="1">
    <location>
        <position position="87"/>
    </location>
</feature>
<organism evidence="1">
    <name type="scientific">Trichuris suis</name>
    <name type="common">pig whipworm</name>
    <dbReference type="NCBI Taxonomy" id="68888"/>
    <lineage>
        <taxon>Eukaryota</taxon>
        <taxon>Metazoa</taxon>
        <taxon>Ecdysozoa</taxon>
        <taxon>Nematoda</taxon>
        <taxon>Enoplea</taxon>
        <taxon>Dorylaimia</taxon>
        <taxon>Trichinellida</taxon>
        <taxon>Trichuridae</taxon>
        <taxon>Trichuris</taxon>
    </lineage>
</organism>
<dbReference type="EMBL" id="KL367552">
    <property type="protein sequence ID" value="KFD64663.1"/>
    <property type="molecule type" value="Genomic_DNA"/>
</dbReference>